<dbReference type="Proteomes" id="UP001216390">
    <property type="component" value="Chromosome"/>
</dbReference>
<evidence type="ECO:0000313" key="2">
    <source>
        <dbReference type="Proteomes" id="UP001216390"/>
    </source>
</evidence>
<dbReference type="EMBL" id="CP116942">
    <property type="protein sequence ID" value="WCO67834.1"/>
    <property type="molecule type" value="Genomic_DNA"/>
</dbReference>
<organism evidence="1 2">
    <name type="scientific">Iamia majanohamensis</name>
    <dbReference type="NCBI Taxonomy" id="467976"/>
    <lineage>
        <taxon>Bacteria</taxon>
        <taxon>Bacillati</taxon>
        <taxon>Actinomycetota</taxon>
        <taxon>Acidimicrobiia</taxon>
        <taxon>Acidimicrobiales</taxon>
        <taxon>Iamiaceae</taxon>
        <taxon>Iamia</taxon>
    </lineage>
</organism>
<dbReference type="InterPro" id="IPR010916">
    <property type="entry name" value="TonB_box_CS"/>
</dbReference>
<gene>
    <name evidence="1" type="ORF">PO878_03735</name>
</gene>
<reference evidence="1" key="1">
    <citation type="submission" date="2023-01" db="EMBL/GenBank/DDBJ databases">
        <title>The diversity of Class Acidimicrobiia in South China Sea sediment environments and the proposal of Iamia marina sp. nov., a novel species of the genus Iamia.</title>
        <authorList>
            <person name="He Y."/>
            <person name="Tian X."/>
        </authorList>
    </citation>
    <scope>NUCLEOTIDE SEQUENCE</scope>
    <source>
        <strain evidence="1">DSM 19957</strain>
    </source>
</reference>
<sequence length="156" mass="15295">MRNMSTPKKVVVSAVAVAVGLTIGAAIALWSAQGSGSGSSQALEAETVTVTAATGAADLYPGFADGDVFFTLDNDNPYPVTFTAMTPGTVASSNEAVCPASNVTVEGATGLSLAVAADSTSATQSIADVVTLASEAPDGCQGVTFTIGLTLTGSQA</sequence>
<name>A0AAE9Y6X5_9ACTN</name>
<evidence type="ECO:0000313" key="1">
    <source>
        <dbReference type="EMBL" id="WCO67834.1"/>
    </source>
</evidence>
<dbReference type="AlphaFoldDB" id="A0AAE9Y6X5"/>
<protein>
    <submittedName>
        <fullName evidence="1">Uncharacterized protein</fullName>
    </submittedName>
</protein>
<accession>A0AAE9Y6X5</accession>
<dbReference type="PROSITE" id="PS00430">
    <property type="entry name" value="TONB_DEPENDENT_REC_1"/>
    <property type="match status" value="1"/>
</dbReference>
<dbReference type="RefSeq" id="WP_272737353.1">
    <property type="nucleotide sequence ID" value="NZ_CP116942.1"/>
</dbReference>
<proteinExistence type="predicted"/>
<dbReference type="KEGG" id="ima:PO878_03735"/>
<keyword evidence="2" id="KW-1185">Reference proteome</keyword>